<accession>A0A1H9SLR1</accession>
<protein>
    <submittedName>
        <fullName evidence="2">Putative photosynthetic complex assembly protein</fullName>
    </submittedName>
</protein>
<dbReference type="AlphaFoldDB" id="A0A1H9SLR1"/>
<keyword evidence="1" id="KW-1133">Transmembrane helix</keyword>
<keyword evidence="1" id="KW-0472">Membrane</keyword>
<dbReference type="OrthoDB" id="7848123at2"/>
<sequence length="160" mass="17066">MTQRTETGLYFDAERRELQARDREMIPTRLVLAMAGLALASLALVSFAVLTERPAVGAPHAAAQVAERQMILSGNGVAARAATPDGRVLMDAENGGFIAVVTSGLDRARVKARVEDNPPVTLTRFANGRLRLSDPATGWSTELTSFGAGNALAWTALFEK</sequence>
<name>A0A1H9SLR1_9RHOB</name>
<evidence type="ECO:0000313" key="2">
    <source>
        <dbReference type="EMBL" id="SER85665.1"/>
    </source>
</evidence>
<dbReference type="InterPro" id="IPR017495">
    <property type="entry name" value="PuhC"/>
</dbReference>
<reference evidence="2 3" key="1">
    <citation type="submission" date="2016-10" db="EMBL/GenBank/DDBJ databases">
        <authorList>
            <person name="de Groot N.N."/>
        </authorList>
    </citation>
    <scope>NUCLEOTIDE SEQUENCE [LARGE SCALE GENOMIC DNA]</scope>
    <source>
        <strain evidence="2 3">DSM 23042</strain>
    </source>
</reference>
<dbReference type="Proteomes" id="UP000198885">
    <property type="component" value="Unassembled WGS sequence"/>
</dbReference>
<feature type="transmembrane region" description="Helical" evidence="1">
    <location>
        <begin position="30"/>
        <end position="50"/>
    </location>
</feature>
<gene>
    <name evidence="2" type="ORF">SAMN04490244_103266</name>
</gene>
<proteinExistence type="predicted"/>
<keyword evidence="3" id="KW-1185">Reference proteome</keyword>
<organism evidence="2 3">
    <name type="scientific">Tranquillimonas rosea</name>
    <dbReference type="NCBI Taxonomy" id="641238"/>
    <lineage>
        <taxon>Bacteria</taxon>
        <taxon>Pseudomonadati</taxon>
        <taxon>Pseudomonadota</taxon>
        <taxon>Alphaproteobacteria</taxon>
        <taxon>Rhodobacterales</taxon>
        <taxon>Roseobacteraceae</taxon>
        <taxon>Tranquillimonas</taxon>
    </lineage>
</organism>
<keyword evidence="1" id="KW-0812">Transmembrane</keyword>
<dbReference type="EMBL" id="FOGU01000003">
    <property type="protein sequence ID" value="SER85665.1"/>
    <property type="molecule type" value="Genomic_DNA"/>
</dbReference>
<evidence type="ECO:0000313" key="3">
    <source>
        <dbReference type="Proteomes" id="UP000198885"/>
    </source>
</evidence>
<dbReference type="NCBIfam" id="TIGR03054">
    <property type="entry name" value="photo_alph_chp1"/>
    <property type="match status" value="1"/>
</dbReference>
<evidence type="ECO:0000256" key="1">
    <source>
        <dbReference type="SAM" id="Phobius"/>
    </source>
</evidence>
<dbReference type="RefSeq" id="WP_092690460.1">
    <property type="nucleotide sequence ID" value="NZ_FOGU01000003.1"/>
</dbReference>
<dbReference type="STRING" id="641238.SAMN04490244_103266"/>